<name>A0A8H6VGT3_9PEZI</name>
<proteinExistence type="predicted"/>
<dbReference type="Proteomes" id="UP000660729">
    <property type="component" value="Unassembled WGS sequence"/>
</dbReference>
<organism evidence="1 2">
    <name type="scientific">Pseudocercospora fuligena</name>
    <dbReference type="NCBI Taxonomy" id="685502"/>
    <lineage>
        <taxon>Eukaryota</taxon>
        <taxon>Fungi</taxon>
        <taxon>Dikarya</taxon>
        <taxon>Ascomycota</taxon>
        <taxon>Pezizomycotina</taxon>
        <taxon>Dothideomycetes</taxon>
        <taxon>Dothideomycetidae</taxon>
        <taxon>Mycosphaerellales</taxon>
        <taxon>Mycosphaerellaceae</taxon>
        <taxon>Pseudocercospora</taxon>
    </lineage>
</organism>
<accession>A0A8H6VGT3</accession>
<dbReference type="EMBL" id="JABCIY010000155">
    <property type="protein sequence ID" value="KAF7191818.1"/>
    <property type="molecule type" value="Genomic_DNA"/>
</dbReference>
<keyword evidence="2" id="KW-1185">Reference proteome</keyword>
<evidence type="ECO:0000313" key="1">
    <source>
        <dbReference type="EMBL" id="KAF7191818.1"/>
    </source>
</evidence>
<dbReference type="AlphaFoldDB" id="A0A8H6VGT3"/>
<gene>
    <name evidence="1" type="ORF">HII31_06863</name>
</gene>
<protein>
    <submittedName>
        <fullName evidence="1">Uncharacterized protein</fullName>
    </submittedName>
</protein>
<sequence>MPTMDDAEFDTSFELQQLSTAYLTIANARDWKFESPEGKALASRIAPEYSEITCAGCIGSDAILERSRQKIAAFPFYHEKLLGISCEFDSKHGTAIVNMHVRATFDMKSTAIEYIREARWRRNYDGKWLVYRVVGIRGISVVPEHVADISAIARLSPDMVA</sequence>
<reference evidence="1" key="1">
    <citation type="submission" date="2020-04" db="EMBL/GenBank/DDBJ databases">
        <title>Draft genome resource of the tomato pathogen Pseudocercospora fuligena.</title>
        <authorList>
            <person name="Zaccaron A."/>
        </authorList>
    </citation>
    <scope>NUCLEOTIDE SEQUENCE</scope>
    <source>
        <strain evidence="1">PF001</strain>
    </source>
</reference>
<comment type="caution">
    <text evidence="1">The sequence shown here is derived from an EMBL/GenBank/DDBJ whole genome shotgun (WGS) entry which is preliminary data.</text>
</comment>
<evidence type="ECO:0000313" key="2">
    <source>
        <dbReference type="Proteomes" id="UP000660729"/>
    </source>
</evidence>